<dbReference type="InterPro" id="IPR050319">
    <property type="entry name" value="ABC_transp_ATP-bind"/>
</dbReference>
<comment type="caution">
    <text evidence="6">The sequence shown here is derived from an EMBL/GenBank/DDBJ whole genome shotgun (WGS) entry which is preliminary data.</text>
</comment>
<dbReference type="PANTHER" id="PTHR43776">
    <property type="entry name" value="TRANSPORT ATP-BINDING PROTEIN"/>
    <property type="match status" value="1"/>
</dbReference>
<organism evidence="6 7">
    <name type="scientific">Falsiroseomonas selenitidurans</name>
    <dbReference type="NCBI Taxonomy" id="2716335"/>
    <lineage>
        <taxon>Bacteria</taxon>
        <taxon>Pseudomonadati</taxon>
        <taxon>Pseudomonadota</taxon>
        <taxon>Alphaproteobacteria</taxon>
        <taxon>Acetobacterales</taxon>
        <taxon>Roseomonadaceae</taxon>
        <taxon>Falsiroseomonas</taxon>
    </lineage>
</organism>
<evidence type="ECO:0000256" key="3">
    <source>
        <dbReference type="ARBA" id="ARBA00022741"/>
    </source>
</evidence>
<proteinExistence type="inferred from homology"/>
<dbReference type="CDD" id="cd03257">
    <property type="entry name" value="ABC_NikE_OppD_transporters"/>
    <property type="match status" value="1"/>
</dbReference>
<evidence type="ECO:0000256" key="2">
    <source>
        <dbReference type="ARBA" id="ARBA00022448"/>
    </source>
</evidence>
<protein>
    <submittedName>
        <fullName evidence="6">ABC transporter ATP-binding protein</fullName>
    </submittedName>
</protein>
<dbReference type="SMART" id="SM00382">
    <property type="entry name" value="AAA"/>
    <property type="match status" value="1"/>
</dbReference>
<name>A0ABX1E6E4_9PROT</name>
<dbReference type="PROSITE" id="PS00211">
    <property type="entry name" value="ABC_TRANSPORTER_1"/>
    <property type="match status" value="1"/>
</dbReference>
<evidence type="ECO:0000313" key="6">
    <source>
        <dbReference type="EMBL" id="NKC31087.1"/>
    </source>
</evidence>
<dbReference type="InterPro" id="IPR027417">
    <property type="entry name" value="P-loop_NTPase"/>
</dbReference>
<dbReference type="Gene3D" id="3.40.50.300">
    <property type="entry name" value="P-loop containing nucleotide triphosphate hydrolases"/>
    <property type="match status" value="1"/>
</dbReference>
<comment type="similarity">
    <text evidence="1">Belongs to the ABC transporter superfamily.</text>
</comment>
<dbReference type="EMBL" id="JAAVNE010000012">
    <property type="protein sequence ID" value="NKC31087.1"/>
    <property type="molecule type" value="Genomic_DNA"/>
</dbReference>
<keyword evidence="2" id="KW-0813">Transport</keyword>
<evidence type="ECO:0000259" key="5">
    <source>
        <dbReference type="PROSITE" id="PS50893"/>
    </source>
</evidence>
<dbReference type="Proteomes" id="UP000787635">
    <property type="component" value="Unassembled WGS sequence"/>
</dbReference>
<dbReference type="InterPro" id="IPR017871">
    <property type="entry name" value="ABC_transporter-like_CS"/>
</dbReference>
<accession>A0ABX1E6E4</accession>
<feature type="domain" description="ABC transporter" evidence="5">
    <location>
        <begin position="5"/>
        <end position="252"/>
    </location>
</feature>
<dbReference type="PANTHER" id="PTHR43776:SF7">
    <property type="entry name" value="D,D-DIPEPTIDE TRANSPORT ATP-BINDING PROTEIN DDPF-RELATED"/>
    <property type="match status" value="1"/>
</dbReference>
<reference evidence="6 7" key="1">
    <citation type="submission" date="2020-03" db="EMBL/GenBank/DDBJ databases">
        <title>Roseomonas selenitidurans sp. nov. isolated from urban soil.</title>
        <authorList>
            <person name="Liu H."/>
        </authorList>
    </citation>
    <scope>NUCLEOTIDE SEQUENCE [LARGE SCALE GENOMIC DNA]</scope>
    <source>
        <strain evidence="6 7">BU-1</strain>
    </source>
</reference>
<dbReference type="SUPFAM" id="SSF52540">
    <property type="entry name" value="P-loop containing nucleoside triphosphate hydrolases"/>
    <property type="match status" value="1"/>
</dbReference>
<gene>
    <name evidence="6" type="ORF">HEQ75_09460</name>
</gene>
<evidence type="ECO:0000313" key="7">
    <source>
        <dbReference type="Proteomes" id="UP000787635"/>
    </source>
</evidence>
<keyword evidence="4 6" id="KW-0067">ATP-binding</keyword>
<evidence type="ECO:0000256" key="4">
    <source>
        <dbReference type="ARBA" id="ARBA00022840"/>
    </source>
</evidence>
<sequence>MTPLLQAVGLTRRFGAGLLARRGGVTAVADVNLTLMEGEAVGIVGESGSGKSTLGRLLLGLIPPSAGEVRYRGRPLGAALAADRRGVRRALQIVQQDPTAALDPRWDVARLVREGLDIHGLGTPSERAARVAGLLADVGLDAGFAARRAHELSGGQKQRVAIARALALAPEFLFADEPVSALDVSVRAQVLGLLNRLRAARGIGLLMVSHDIAAVAACCERILVMQRGRIVEDAPRATLLRTPLHPHTRALLAAVPPPPVALLATG</sequence>
<dbReference type="InterPro" id="IPR003439">
    <property type="entry name" value="ABC_transporter-like_ATP-bd"/>
</dbReference>
<dbReference type="Pfam" id="PF00005">
    <property type="entry name" value="ABC_tran"/>
    <property type="match status" value="1"/>
</dbReference>
<dbReference type="InterPro" id="IPR003593">
    <property type="entry name" value="AAA+_ATPase"/>
</dbReference>
<dbReference type="PROSITE" id="PS50893">
    <property type="entry name" value="ABC_TRANSPORTER_2"/>
    <property type="match status" value="1"/>
</dbReference>
<evidence type="ECO:0000256" key="1">
    <source>
        <dbReference type="ARBA" id="ARBA00005417"/>
    </source>
</evidence>
<keyword evidence="7" id="KW-1185">Reference proteome</keyword>
<dbReference type="RefSeq" id="WP_168029653.1">
    <property type="nucleotide sequence ID" value="NZ_JAAVNE010000012.1"/>
</dbReference>
<keyword evidence="3" id="KW-0547">Nucleotide-binding</keyword>
<dbReference type="GO" id="GO:0005524">
    <property type="term" value="F:ATP binding"/>
    <property type="evidence" value="ECO:0007669"/>
    <property type="project" value="UniProtKB-KW"/>
</dbReference>